<feature type="region of interest" description="Disordered" evidence="1">
    <location>
        <begin position="87"/>
        <end position="111"/>
    </location>
</feature>
<evidence type="ECO:0000256" key="1">
    <source>
        <dbReference type="SAM" id="MobiDB-lite"/>
    </source>
</evidence>
<sequence length="111" mass="12452">MPRPPEVEAKPQAISAPKTYTREKRNGKLFYLLAGLDLQASILKTKDWLSLHKFRTVQVKRGEIIYSMPKGSARSHVFSAKAFMSTLREPGPKHPKRHGEGVSLPLASDNQ</sequence>
<name>A0A2J6Q9I2_9HELO</name>
<dbReference type="AlphaFoldDB" id="A0A2J6Q9I2"/>
<reference evidence="2 3" key="1">
    <citation type="submission" date="2016-05" db="EMBL/GenBank/DDBJ databases">
        <title>A degradative enzymes factory behind the ericoid mycorrhizal symbiosis.</title>
        <authorList>
            <consortium name="DOE Joint Genome Institute"/>
            <person name="Martino E."/>
            <person name="Morin E."/>
            <person name="Grelet G."/>
            <person name="Kuo A."/>
            <person name="Kohler A."/>
            <person name="Daghino S."/>
            <person name="Barry K."/>
            <person name="Choi C."/>
            <person name="Cichocki N."/>
            <person name="Clum A."/>
            <person name="Copeland A."/>
            <person name="Hainaut M."/>
            <person name="Haridas S."/>
            <person name="Labutti K."/>
            <person name="Lindquist E."/>
            <person name="Lipzen A."/>
            <person name="Khouja H.-R."/>
            <person name="Murat C."/>
            <person name="Ohm R."/>
            <person name="Olson A."/>
            <person name="Spatafora J."/>
            <person name="Veneault-Fourrey C."/>
            <person name="Henrissat B."/>
            <person name="Grigoriev I."/>
            <person name="Martin F."/>
            <person name="Perotto S."/>
        </authorList>
    </citation>
    <scope>NUCLEOTIDE SEQUENCE [LARGE SCALE GENOMIC DNA]</scope>
    <source>
        <strain evidence="2 3">UAMH 7357</strain>
    </source>
</reference>
<organism evidence="2 3">
    <name type="scientific">Hyaloscypha hepaticicola</name>
    <dbReference type="NCBI Taxonomy" id="2082293"/>
    <lineage>
        <taxon>Eukaryota</taxon>
        <taxon>Fungi</taxon>
        <taxon>Dikarya</taxon>
        <taxon>Ascomycota</taxon>
        <taxon>Pezizomycotina</taxon>
        <taxon>Leotiomycetes</taxon>
        <taxon>Helotiales</taxon>
        <taxon>Hyaloscyphaceae</taxon>
        <taxon>Hyaloscypha</taxon>
    </lineage>
</organism>
<protein>
    <submittedName>
        <fullName evidence="2">Uncharacterized protein</fullName>
    </submittedName>
</protein>
<dbReference type="EMBL" id="KZ613476">
    <property type="protein sequence ID" value="PMD22905.1"/>
    <property type="molecule type" value="Genomic_DNA"/>
</dbReference>
<evidence type="ECO:0000313" key="3">
    <source>
        <dbReference type="Proteomes" id="UP000235672"/>
    </source>
</evidence>
<keyword evidence="3" id="KW-1185">Reference proteome</keyword>
<evidence type="ECO:0000313" key="2">
    <source>
        <dbReference type="EMBL" id="PMD22905.1"/>
    </source>
</evidence>
<gene>
    <name evidence="2" type="ORF">NA56DRAFT_747515</name>
</gene>
<proteinExistence type="predicted"/>
<accession>A0A2J6Q9I2</accession>
<dbReference type="Proteomes" id="UP000235672">
    <property type="component" value="Unassembled WGS sequence"/>
</dbReference>